<feature type="compositionally biased region" description="Polar residues" evidence="1">
    <location>
        <begin position="1"/>
        <end position="15"/>
    </location>
</feature>
<dbReference type="Gene3D" id="3.10.50.40">
    <property type="match status" value="1"/>
</dbReference>
<dbReference type="InterPro" id="IPR046357">
    <property type="entry name" value="PPIase_dom_sf"/>
</dbReference>
<evidence type="ECO:0000256" key="1">
    <source>
        <dbReference type="SAM" id="MobiDB-lite"/>
    </source>
</evidence>
<dbReference type="InterPro" id="IPR001179">
    <property type="entry name" value="PPIase_FKBP_dom"/>
</dbReference>
<feature type="domain" description="PPIase FKBP-type" evidence="2">
    <location>
        <begin position="67"/>
        <end position="102"/>
    </location>
</feature>
<evidence type="ECO:0000313" key="4">
    <source>
        <dbReference type="Proteomes" id="UP000041254"/>
    </source>
</evidence>
<protein>
    <recommendedName>
        <fullName evidence="2">PPIase FKBP-type domain-containing protein</fullName>
    </recommendedName>
</protein>
<dbReference type="Pfam" id="PF00254">
    <property type="entry name" value="FKBP_C"/>
    <property type="match status" value="1"/>
</dbReference>
<name>A0A0G4F311_VITBC</name>
<evidence type="ECO:0000259" key="2">
    <source>
        <dbReference type="Pfam" id="PF00254"/>
    </source>
</evidence>
<dbReference type="AlphaFoldDB" id="A0A0G4F311"/>
<sequence length="112" mass="13134">MAPNNDSSHEGSTLYPSGAYHQVVRPPAGNGPKPTRDQWVKVDYIDWRDDFYGQEKIVEERGVEWRGSDCAEWWQETLTDMRVGEVRRVIVPARLSYDRRKARFRSAGCWRF</sequence>
<reference evidence="3 4" key="1">
    <citation type="submission" date="2014-11" db="EMBL/GenBank/DDBJ databases">
        <authorList>
            <person name="Zhu J."/>
            <person name="Qi W."/>
            <person name="Song R."/>
        </authorList>
    </citation>
    <scope>NUCLEOTIDE SEQUENCE [LARGE SCALE GENOMIC DNA]</scope>
</reference>
<keyword evidence="4" id="KW-1185">Reference proteome</keyword>
<accession>A0A0G4F311</accession>
<dbReference type="EMBL" id="CDMY01000364">
    <property type="protein sequence ID" value="CEM05785.1"/>
    <property type="molecule type" value="Genomic_DNA"/>
</dbReference>
<organism evidence="3 4">
    <name type="scientific">Vitrella brassicaformis (strain CCMP3155)</name>
    <dbReference type="NCBI Taxonomy" id="1169540"/>
    <lineage>
        <taxon>Eukaryota</taxon>
        <taxon>Sar</taxon>
        <taxon>Alveolata</taxon>
        <taxon>Colpodellida</taxon>
        <taxon>Vitrellaceae</taxon>
        <taxon>Vitrella</taxon>
    </lineage>
</organism>
<evidence type="ECO:0000313" key="3">
    <source>
        <dbReference type="EMBL" id="CEM05785.1"/>
    </source>
</evidence>
<dbReference type="SUPFAM" id="SSF54534">
    <property type="entry name" value="FKBP-like"/>
    <property type="match status" value="1"/>
</dbReference>
<dbReference type="PhylomeDB" id="A0A0G4F311"/>
<dbReference type="InParanoid" id="A0A0G4F311"/>
<gene>
    <name evidence="3" type="ORF">Vbra_14323</name>
</gene>
<proteinExistence type="predicted"/>
<feature type="region of interest" description="Disordered" evidence="1">
    <location>
        <begin position="1"/>
        <end position="36"/>
    </location>
</feature>
<dbReference type="VEuPathDB" id="CryptoDB:Vbra_14323"/>
<dbReference type="OrthoDB" id="77911at2759"/>
<dbReference type="Proteomes" id="UP000041254">
    <property type="component" value="Unassembled WGS sequence"/>
</dbReference>
<dbReference type="GO" id="GO:0003755">
    <property type="term" value="F:peptidyl-prolyl cis-trans isomerase activity"/>
    <property type="evidence" value="ECO:0007669"/>
    <property type="project" value="InterPro"/>
</dbReference>